<dbReference type="SUPFAM" id="SSF53335">
    <property type="entry name" value="S-adenosyl-L-methionine-dependent methyltransferases"/>
    <property type="match status" value="1"/>
</dbReference>
<sequence length="264" mass="27877">MTDPATTSHWAAMHRHWSLLGAPLRPPAEAVARMAAAAGDAARGRTLVLGVTPELHGAFDDVTALDANAGMIERVWPGNTERKRAVLGDWTTDIPGLGHFDLCVGDLSLSQLGAAAARQVVGAAARALRPGGRFVMRSMCSPEPEVTADAIIAYADAPGFNWHVLRLLIGLHLSQTVGPGFPVHAIHAVFTSLFPDRGDFLARTGLEPEALALVDHYAGSSLVWLVPDAAGLCTLAEGTGLRARLEPSGRYQAAEHLPILVLEA</sequence>
<accession>A0ABT2ZH00</accession>
<keyword evidence="3" id="KW-1185">Reference proteome</keyword>
<evidence type="ECO:0000313" key="2">
    <source>
        <dbReference type="EMBL" id="MCV2870419.1"/>
    </source>
</evidence>
<dbReference type="Pfam" id="PF08241">
    <property type="entry name" value="Methyltransf_11"/>
    <property type="match status" value="1"/>
</dbReference>
<dbReference type="Gene3D" id="3.40.50.150">
    <property type="entry name" value="Vaccinia Virus protein VP39"/>
    <property type="match status" value="1"/>
</dbReference>
<protein>
    <submittedName>
        <fullName evidence="2">Class I SAM-dependent methyltransferase</fullName>
    </submittedName>
</protein>
<evidence type="ECO:0000259" key="1">
    <source>
        <dbReference type="Pfam" id="PF08241"/>
    </source>
</evidence>
<reference evidence="2 3" key="1">
    <citation type="submission" date="2022-10" db="EMBL/GenBank/DDBJ databases">
        <title>Defluviimonas sp. nov., isolated from ocean surface water.</title>
        <authorList>
            <person name="He W."/>
            <person name="Wang L."/>
            <person name="Zhang D.-F."/>
        </authorList>
    </citation>
    <scope>NUCLEOTIDE SEQUENCE [LARGE SCALE GENOMIC DNA]</scope>
    <source>
        <strain evidence="2 3">WL0002</strain>
    </source>
</reference>
<keyword evidence="2" id="KW-0489">Methyltransferase</keyword>
<organism evidence="2 3">
    <name type="scientific">Albidovulum marisflavi</name>
    <dbReference type="NCBI Taxonomy" id="2984159"/>
    <lineage>
        <taxon>Bacteria</taxon>
        <taxon>Pseudomonadati</taxon>
        <taxon>Pseudomonadota</taxon>
        <taxon>Alphaproteobacteria</taxon>
        <taxon>Rhodobacterales</taxon>
        <taxon>Paracoccaceae</taxon>
        <taxon>Albidovulum</taxon>
    </lineage>
</organism>
<dbReference type="Proteomes" id="UP001652542">
    <property type="component" value="Unassembled WGS sequence"/>
</dbReference>
<dbReference type="RefSeq" id="WP_263736097.1">
    <property type="nucleotide sequence ID" value="NZ_JAOWKY010000006.1"/>
</dbReference>
<dbReference type="InterPro" id="IPR013216">
    <property type="entry name" value="Methyltransf_11"/>
</dbReference>
<feature type="domain" description="Methyltransferase type 11" evidence="1">
    <location>
        <begin position="53"/>
        <end position="136"/>
    </location>
</feature>
<comment type="caution">
    <text evidence="2">The sequence shown here is derived from an EMBL/GenBank/DDBJ whole genome shotgun (WGS) entry which is preliminary data.</text>
</comment>
<dbReference type="EMBL" id="JAOWKY010000006">
    <property type="protein sequence ID" value="MCV2870419.1"/>
    <property type="molecule type" value="Genomic_DNA"/>
</dbReference>
<dbReference type="GO" id="GO:0008168">
    <property type="term" value="F:methyltransferase activity"/>
    <property type="evidence" value="ECO:0007669"/>
    <property type="project" value="UniProtKB-KW"/>
</dbReference>
<keyword evidence="2" id="KW-0808">Transferase</keyword>
<proteinExistence type="predicted"/>
<gene>
    <name evidence="2" type="ORF">OEW28_17535</name>
</gene>
<dbReference type="GO" id="GO:0032259">
    <property type="term" value="P:methylation"/>
    <property type="evidence" value="ECO:0007669"/>
    <property type="project" value="UniProtKB-KW"/>
</dbReference>
<name>A0ABT2ZH00_9RHOB</name>
<dbReference type="InterPro" id="IPR029063">
    <property type="entry name" value="SAM-dependent_MTases_sf"/>
</dbReference>
<evidence type="ECO:0000313" key="3">
    <source>
        <dbReference type="Proteomes" id="UP001652542"/>
    </source>
</evidence>
<dbReference type="CDD" id="cd02440">
    <property type="entry name" value="AdoMet_MTases"/>
    <property type="match status" value="1"/>
</dbReference>